<evidence type="ECO:0000313" key="4">
    <source>
        <dbReference type="Proteomes" id="UP001208570"/>
    </source>
</evidence>
<dbReference type="Gene3D" id="3.20.20.80">
    <property type="entry name" value="Glycosidases"/>
    <property type="match status" value="1"/>
</dbReference>
<dbReference type="SUPFAM" id="SSF51445">
    <property type="entry name" value="(Trans)glycosidases"/>
    <property type="match status" value="1"/>
</dbReference>
<dbReference type="PANTHER" id="PTHR46145:SF4">
    <property type="entry name" value="HEPARANASE"/>
    <property type="match status" value="1"/>
</dbReference>
<dbReference type="AlphaFoldDB" id="A0AAD9JBE6"/>
<sequence>MMSKECLVMFVLFTATKSTLIKISDQVVHEVSEKFLSFTVDDTVFYPSIRWGAFNFSSPRLLTLIAGLSPAIWRIGGSPADWVVFNVEQDKLNMSAAHKTTPIAMTKHDWDNLVRLSVKANLRLLFDLDLQLRLGSHWGLSNTVELFDYCVSQGYGFNLDWELGNEPNAYHRPDQAQLTPDQIGNDFVSLVHLVRSYSAFQNSSVVGPDVVGVDGEAADIIKGFLKEAGQYTKAVTVHHYYFRGDIAKWTEYINLTHFGNLKPYLKTAKDIIRNSSYPQMALWLGETDDAWHSGTANVSDRYVSGFLWLDKLGVSAQSGVDVVIRQTFWGHNYGMINDSMLPNPDYWLSLLYRRLVGRLVLDVVTEHSPVTTRVYAHCASHRYYKPGAVTLFMLNVATKNSDKIIINQQFGDGKMDVYLMTPGNEDGLLSQEVSLNGHILKMVDDHTLPELKPVQKDIDEGIILPPTTYLFVVLPSAKLSVCK</sequence>
<comment type="similarity">
    <text evidence="1">Belongs to the glycosyl hydrolase 79 family.</text>
</comment>
<dbReference type="Proteomes" id="UP001208570">
    <property type="component" value="Unassembled WGS sequence"/>
</dbReference>
<dbReference type="Pfam" id="PF03662">
    <property type="entry name" value="Glyco_hydro_79n"/>
    <property type="match status" value="1"/>
</dbReference>
<dbReference type="GO" id="GO:0016798">
    <property type="term" value="F:hydrolase activity, acting on glycosyl bonds"/>
    <property type="evidence" value="ECO:0007669"/>
    <property type="project" value="InterPro"/>
</dbReference>
<dbReference type="SMR" id="A0AAD9JBE6"/>
<dbReference type="GO" id="GO:0005615">
    <property type="term" value="C:extracellular space"/>
    <property type="evidence" value="ECO:0007669"/>
    <property type="project" value="TreeGrafter"/>
</dbReference>
<dbReference type="GO" id="GO:0031012">
    <property type="term" value="C:extracellular matrix"/>
    <property type="evidence" value="ECO:0007669"/>
    <property type="project" value="TreeGrafter"/>
</dbReference>
<dbReference type="InterPro" id="IPR017853">
    <property type="entry name" value="GH"/>
</dbReference>
<keyword evidence="2" id="KW-0732">Signal</keyword>
<accession>A0AAD9JBE6</accession>
<gene>
    <name evidence="3" type="ORF">LSH36_443g06004</name>
</gene>
<feature type="chain" id="PRO_5042132634" description="Heparanase" evidence="2">
    <location>
        <begin position="19"/>
        <end position="483"/>
    </location>
</feature>
<comment type="caution">
    <text evidence="3">The sequence shown here is derived from an EMBL/GenBank/DDBJ whole genome shotgun (WGS) entry which is preliminary data.</text>
</comment>
<name>A0AAD9JBE6_9ANNE</name>
<protein>
    <recommendedName>
        <fullName evidence="5">Heparanase</fullName>
    </recommendedName>
</protein>
<evidence type="ECO:0008006" key="5">
    <source>
        <dbReference type="Google" id="ProtNLM"/>
    </source>
</evidence>
<dbReference type="GO" id="GO:0016020">
    <property type="term" value="C:membrane"/>
    <property type="evidence" value="ECO:0007669"/>
    <property type="project" value="InterPro"/>
</dbReference>
<dbReference type="InterPro" id="IPR005199">
    <property type="entry name" value="Glyco_hydro_79"/>
</dbReference>
<dbReference type="EMBL" id="JAODUP010000443">
    <property type="protein sequence ID" value="KAK2149653.1"/>
    <property type="molecule type" value="Genomic_DNA"/>
</dbReference>
<keyword evidence="4" id="KW-1185">Reference proteome</keyword>
<reference evidence="3" key="1">
    <citation type="journal article" date="2023" name="Mol. Biol. Evol.">
        <title>Third-Generation Sequencing Reveals the Adaptive Role of the Epigenome in Three Deep-Sea Polychaetes.</title>
        <authorList>
            <person name="Perez M."/>
            <person name="Aroh O."/>
            <person name="Sun Y."/>
            <person name="Lan Y."/>
            <person name="Juniper S.K."/>
            <person name="Young C.R."/>
            <person name="Angers B."/>
            <person name="Qian P.Y."/>
        </authorList>
    </citation>
    <scope>NUCLEOTIDE SEQUENCE</scope>
    <source>
        <strain evidence="3">P08H-3</strain>
    </source>
</reference>
<feature type="signal peptide" evidence="2">
    <location>
        <begin position="1"/>
        <end position="18"/>
    </location>
</feature>
<evidence type="ECO:0000256" key="1">
    <source>
        <dbReference type="ARBA" id="ARBA00009800"/>
    </source>
</evidence>
<organism evidence="3 4">
    <name type="scientific">Paralvinella palmiformis</name>
    <dbReference type="NCBI Taxonomy" id="53620"/>
    <lineage>
        <taxon>Eukaryota</taxon>
        <taxon>Metazoa</taxon>
        <taxon>Spiralia</taxon>
        <taxon>Lophotrochozoa</taxon>
        <taxon>Annelida</taxon>
        <taxon>Polychaeta</taxon>
        <taxon>Sedentaria</taxon>
        <taxon>Canalipalpata</taxon>
        <taxon>Terebellida</taxon>
        <taxon>Terebelliformia</taxon>
        <taxon>Alvinellidae</taxon>
        <taxon>Paralvinella</taxon>
    </lineage>
</organism>
<evidence type="ECO:0000256" key="2">
    <source>
        <dbReference type="SAM" id="SignalP"/>
    </source>
</evidence>
<dbReference type="PANTHER" id="PTHR46145">
    <property type="entry name" value="HEPARANASE"/>
    <property type="match status" value="1"/>
</dbReference>
<proteinExistence type="inferred from homology"/>
<evidence type="ECO:0000313" key="3">
    <source>
        <dbReference type="EMBL" id="KAK2149653.1"/>
    </source>
</evidence>